<comment type="similarity">
    <text evidence="1">Belongs to the DNA polymerase type-Y family.</text>
</comment>
<keyword evidence="3" id="KW-0548">Nucleotidyltransferase</keyword>
<dbReference type="Proteomes" id="UP000305165">
    <property type="component" value="Unassembled WGS sequence"/>
</dbReference>
<dbReference type="PROSITE" id="PS50173">
    <property type="entry name" value="UMUC"/>
    <property type="match status" value="1"/>
</dbReference>
<dbReference type="Pfam" id="PF11798">
    <property type="entry name" value="IMS_HHH"/>
    <property type="match status" value="1"/>
</dbReference>
<dbReference type="EMBL" id="SSXO01000007">
    <property type="protein sequence ID" value="TIH98104.1"/>
    <property type="molecule type" value="Genomic_DNA"/>
</dbReference>
<comment type="caution">
    <text evidence="8">The sequence shown here is derived from an EMBL/GenBank/DDBJ whole genome shotgun (WGS) entry which is preliminary data.</text>
</comment>
<dbReference type="GO" id="GO:0009432">
    <property type="term" value="P:SOS response"/>
    <property type="evidence" value="ECO:0007669"/>
    <property type="project" value="TreeGrafter"/>
</dbReference>
<dbReference type="Pfam" id="PF00817">
    <property type="entry name" value="IMS"/>
    <property type="match status" value="1"/>
</dbReference>
<evidence type="ECO:0000256" key="3">
    <source>
        <dbReference type="ARBA" id="ARBA00022695"/>
    </source>
</evidence>
<dbReference type="GO" id="GO:0006260">
    <property type="term" value="P:DNA replication"/>
    <property type="evidence" value="ECO:0007669"/>
    <property type="project" value="UniProtKB-KW"/>
</dbReference>
<dbReference type="InterPro" id="IPR050116">
    <property type="entry name" value="DNA_polymerase-Y"/>
</dbReference>
<keyword evidence="6" id="KW-0808">Transferase</keyword>
<dbReference type="GO" id="GO:0006281">
    <property type="term" value="P:DNA repair"/>
    <property type="evidence" value="ECO:0007669"/>
    <property type="project" value="InterPro"/>
</dbReference>
<accession>A0A4V4RW06</accession>
<dbReference type="InterPro" id="IPR043502">
    <property type="entry name" value="DNA/RNA_pol_sf"/>
</dbReference>
<dbReference type="InterPro" id="IPR024728">
    <property type="entry name" value="PolY_HhH_motif"/>
</dbReference>
<dbReference type="Pfam" id="PF11799">
    <property type="entry name" value="IMS_C"/>
    <property type="match status" value="1"/>
</dbReference>
<dbReference type="InterPro" id="IPR043128">
    <property type="entry name" value="Rev_trsase/Diguanyl_cyclase"/>
</dbReference>
<dbReference type="Gene3D" id="3.30.1490.100">
    <property type="entry name" value="DNA polymerase, Y-family, little finger domain"/>
    <property type="match status" value="1"/>
</dbReference>
<evidence type="ECO:0000259" key="7">
    <source>
        <dbReference type="PROSITE" id="PS50173"/>
    </source>
</evidence>
<protein>
    <submittedName>
        <fullName evidence="8">DNA polymerase</fullName>
    </submittedName>
</protein>
<evidence type="ECO:0000256" key="2">
    <source>
        <dbReference type="ARBA" id="ARBA00022457"/>
    </source>
</evidence>
<dbReference type="PANTHER" id="PTHR11076:SF35">
    <property type="entry name" value="DNA REPAIR PROTEIN HOMOLOG YOBH"/>
    <property type="match status" value="1"/>
</dbReference>
<dbReference type="PANTHER" id="PTHR11076">
    <property type="entry name" value="DNA REPAIR POLYMERASE UMUC / TRANSFERASE FAMILY MEMBER"/>
    <property type="match status" value="1"/>
</dbReference>
<proteinExistence type="inferred from homology"/>
<organism evidence="8 9">
    <name type="scientific">Streptococcus suis</name>
    <dbReference type="NCBI Taxonomy" id="1307"/>
    <lineage>
        <taxon>Bacteria</taxon>
        <taxon>Bacillati</taxon>
        <taxon>Bacillota</taxon>
        <taxon>Bacilli</taxon>
        <taxon>Lactobacillales</taxon>
        <taxon>Streptococcaceae</taxon>
        <taxon>Streptococcus</taxon>
    </lineage>
</organism>
<reference evidence="8 9" key="1">
    <citation type="submission" date="2019-04" db="EMBL/GenBank/DDBJ databases">
        <title>Genome analysis of Streptococcus suis strain WUSS424.</title>
        <authorList>
            <person name="Chen H."/>
            <person name="Gao X."/>
            <person name="Wu Z."/>
        </authorList>
    </citation>
    <scope>NUCLEOTIDE SEQUENCE [LARGE SCALE GENOMIC DNA]</scope>
    <source>
        <strain evidence="8 9">WUSS424</strain>
    </source>
</reference>
<dbReference type="GO" id="GO:0005829">
    <property type="term" value="C:cytosol"/>
    <property type="evidence" value="ECO:0007669"/>
    <property type="project" value="TreeGrafter"/>
</dbReference>
<keyword evidence="2" id="KW-0515">Mutator protein</keyword>
<dbReference type="GO" id="GO:0003887">
    <property type="term" value="F:DNA-directed DNA polymerase activity"/>
    <property type="evidence" value="ECO:0007669"/>
    <property type="project" value="UniProtKB-KW"/>
</dbReference>
<keyword evidence="6" id="KW-0239">DNA-directed DNA polymerase</keyword>
<dbReference type="InterPro" id="IPR017961">
    <property type="entry name" value="DNA_pol_Y-fam_little_finger"/>
</dbReference>
<gene>
    <name evidence="8" type="ORF">FAJ39_09925</name>
</gene>
<dbReference type="Gene3D" id="1.10.150.20">
    <property type="entry name" value="5' to 3' exonuclease, C-terminal subdomain"/>
    <property type="match status" value="1"/>
</dbReference>
<dbReference type="SUPFAM" id="SSF56672">
    <property type="entry name" value="DNA/RNA polymerases"/>
    <property type="match status" value="1"/>
</dbReference>
<evidence type="ECO:0000256" key="4">
    <source>
        <dbReference type="ARBA" id="ARBA00022705"/>
    </source>
</evidence>
<evidence type="ECO:0000256" key="1">
    <source>
        <dbReference type="ARBA" id="ARBA00010945"/>
    </source>
</evidence>
<dbReference type="InterPro" id="IPR036775">
    <property type="entry name" value="DNA_pol_Y-fam_lit_finger_sf"/>
</dbReference>
<dbReference type="AlphaFoldDB" id="A0A4V4RW06"/>
<name>A0A4V4RW06_STRSU</name>
<keyword evidence="5" id="KW-0227">DNA damage</keyword>
<dbReference type="InterPro" id="IPR001126">
    <property type="entry name" value="UmuC"/>
</dbReference>
<dbReference type="Gene3D" id="3.30.70.270">
    <property type="match status" value="1"/>
</dbReference>
<dbReference type="SUPFAM" id="SSF100879">
    <property type="entry name" value="Lesion bypass DNA polymerase (Y-family), little finger domain"/>
    <property type="match status" value="1"/>
</dbReference>
<evidence type="ECO:0000256" key="5">
    <source>
        <dbReference type="ARBA" id="ARBA00022763"/>
    </source>
</evidence>
<feature type="domain" description="UmuC" evidence="7">
    <location>
        <begin position="14"/>
        <end position="243"/>
    </location>
</feature>
<dbReference type="GO" id="GO:0042276">
    <property type="term" value="P:error-prone translesion synthesis"/>
    <property type="evidence" value="ECO:0007669"/>
    <property type="project" value="TreeGrafter"/>
</dbReference>
<sequence>MVVIDYAKEPVSDITFVDMKSFYASIECVERGLNPLTTSLCVLSRDDHSNGLILASSPIFKQVFGRDNVGRTHELPFDIRTRKFSYQNAKRNGLPITPDYIRYVEYWAKRSYIVPPRMELYIEKNIAIQKIFEDFASRDEIFPYSIDEGFLDLTTSLDYFVKDPALSRKVKLDRVADRIQHAIWAQTGVYATVGMSNANPLLAKLALDNEAKSTKTMRANWSYQDVESKVWNISKLTDFWGIGHRTEKRLHQLGIHSVKELAMANPDLLKKEFGVMGTQMWFHAHGVDESNLKRPYYPKSKGIGNSQTLDRDYTNKQDLEILLRGFTSQVARRLRKRKKKTKRVGLTLVFSSRERRMPIIVQRTIEPTSDFKRLSTVVIDLFREKYKGGPVRRVGIRFDQLVDESVMVFGLFDDVEQLERDERLQQAIDSIQNKYGFTSLVTADVLDPASRVFERSKLVGGHSAGGLEGLE</sequence>
<evidence type="ECO:0000313" key="8">
    <source>
        <dbReference type="EMBL" id="TIH98104.1"/>
    </source>
</evidence>
<evidence type="ECO:0000313" key="9">
    <source>
        <dbReference type="Proteomes" id="UP000305165"/>
    </source>
</evidence>
<evidence type="ECO:0000256" key="6">
    <source>
        <dbReference type="ARBA" id="ARBA00022932"/>
    </source>
</evidence>
<keyword evidence="4" id="KW-0235">DNA replication</keyword>
<dbReference type="OrthoDB" id="9808813at2"/>
<dbReference type="GO" id="GO:0003684">
    <property type="term" value="F:damaged DNA binding"/>
    <property type="evidence" value="ECO:0007669"/>
    <property type="project" value="InterPro"/>
</dbReference>